<protein>
    <submittedName>
        <fullName evidence="3">Arylformamidase</fullName>
    </submittedName>
</protein>
<dbReference type="InterPro" id="IPR029058">
    <property type="entry name" value="AB_hydrolase_fold"/>
</dbReference>
<evidence type="ECO:0000313" key="4">
    <source>
        <dbReference type="Proteomes" id="UP000198284"/>
    </source>
</evidence>
<dbReference type="Gene3D" id="3.40.50.1820">
    <property type="entry name" value="alpha/beta hydrolase"/>
    <property type="match status" value="1"/>
</dbReference>
<gene>
    <name evidence="3" type="ORF">SAMN06265795_103293</name>
</gene>
<feature type="domain" description="BD-FAE-like" evidence="2">
    <location>
        <begin position="108"/>
        <end position="206"/>
    </location>
</feature>
<proteinExistence type="predicted"/>
<keyword evidence="1" id="KW-0378">Hydrolase</keyword>
<evidence type="ECO:0000256" key="1">
    <source>
        <dbReference type="ARBA" id="ARBA00022801"/>
    </source>
</evidence>
<dbReference type="GO" id="GO:0016787">
    <property type="term" value="F:hydrolase activity"/>
    <property type="evidence" value="ECO:0007669"/>
    <property type="project" value="UniProtKB-KW"/>
</dbReference>
<reference evidence="3 4" key="1">
    <citation type="submission" date="2017-06" db="EMBL/GenBank/DDBJ databases">
        <authorList>
            <person name="Kim H.J."/>
            <person name="Triplett B.A."/>
        </authorList>
    </citation>
    <scope>NUCLEOTIDE SEQUENCE [LARGE SCALE GENOMIC DNA]</scope>
    <source>
        <strain evidence="3 4">U15</strain>
    </source>
</reference>
<dbReference type="EMBL" id="FZOT01000003">
    <property type="protein sequence ID" value="SNS54525.1"/>
    <property type="molecule type" value="Genomic_DNA"/>
</dbReference>
<dbReference type="Pfam" id="PF20434">
    <property type="entry name" value="BD-FAE"/>
    <property type="match status" value="1"/>
</dbReference>
<evidence type="ECO:0000313" key="3">
    <source>
        <dbReference type="EMBL" id="SNS54525.1"/>
    </source>
</evidence>
<dbReference type="InterPro" id="IPR049492">
    <property type="entry name" value="BD-FAE-like_dom"/>
</dbReference>
<keyword evidence="4" id="KW-1185">Reference proteome</keyword>
<dbReference type="SUPFAM" id="SSF53474">
    <property type="entry name" value="alpha/beta-Hydrolases"/>
    <property type="match status" value="1"/>
</dbReference>
<sequence>MLGLGGAAAAMSLGGCATIKSWLPAYLGGTPARPAATPAAAGSRIWLDMDQKQLDAAYDQAAYAPNRDTVLKRYEAESERVRARIGAPRRFSYGSEPIEALDWYATDRPNAPVHIFLHGGAWRGGTSKEYGFPAELVTRAGAHYVVPDFVSVIDAGGNLQPMADQVRRAIAWVYRHARRHGADPERITLSAHSSGAHLAAVALTSDWWQDFNLPKNLVKNALLCSGLYDLRPVRLSSRSNYVKFTDAMEEALSPQRHLDRLATPLIIAYASGDTPEFQRQSRDFAAAVKAAGKPVQLLVGQHYNHFELLETMGSPYGVLGEVVGRMVK</sequence>
<dbReference type="Proteomes" id="UP000198284">
    <property type="component" value="Unassembled WGS sequence"/>
</dbReference>
<dbReference type="PANTHER" id="PTHR48081">
    <property type="entry name" value="AB HYDROLASE SUPERFAMILY PROTEIN C4A8.06C"/>
    <property type="match status" value="1"/>
</dbReference>
<dbReference type="PANTHER" id="PTHR48081:SF33">
    <property type="entry name" value="KYNURENINE FORMAMIDASE"/>
    <property type="match status" value="1"/>
</dbReference>
<dbReference type="AlphaFoldDB" id="A0A239FCN6"/>
<name>A0A239FCN6_9BURK</name>
<evidence type="ECO:0000259" key="2">
    <source>
        <dbReference type="Pfam" id="PF20434"/>
    </source>
</evidence>
<organism evidence="3 4">
    <name type="scientific">Noviherbaspirillum humi</name>
    <dbReference type="NCBI Taxonomy" id="1688639"/>
    <lineage>
        <taxon>Bacteria</taxon>
        <taxon>Pseudomonadati</taxon>
        <taxon>Pseudomonadota</taxon>
        <taxon>Betaproteobacteria</taxon>
        <taxon>Burkholderiales</taxon>
        <taxon>Oxalobacteraceae</taxon>
        <taxon>Noviherbaspirillum</taxon>
    </lineage>
</organism>
<accession>A0A239FCN6</accession>
<dbReference type="InterPro" id="IPR050300">
    <property type="entry name" value="GDXG_lipolytic_enzyme"/>
</dbReference>